<comment type="caution">
    <text evidence="1">The sequence shown here is derived from an EMBL/GenBank/DDBJ whole genome shotgun (WGS) entry which is preliminary data.</text>
</comment>
<accession>A0ACA9MKE6</accession>
<proteinExistence type="predicted"/>
<evidence type="ECO:0000313" key="2">
    <source>
        <dbReference type="Proteomes" id="UP000789702"/>
    </source>
</evidence>
<protein>
    <submittedName>
        <fullName evidence="1">5319_t:CDS:1</fullName>
    </submittedName>
</protein>
<dbReference type="Proteomes" id="UP000789702">
    <property type="component" value="Unassembled WGS sequence"/>
</dbReference>
<name>A0ACA9MKE6_9GLOM</name>
<gene>
    <name evidence="1" type="ORF">DHETER_LOCUS7098</name>
</gene>
<reference evidence="1" key="1">
    <citation type="submission" date="2021-06" db="EMBL/GenBank/DDBJ databases">
        <authorList>
            <person name="Kallberg Y."/>
            <person name="Tangrot J."/>
            <person name="Rosling A."/>
        </authorList>
    </citation>
    <scope>NUCLEOTIDE SEQUENCE</scope>
    <source>
        <strain evidence="1">IL203A</strain>
    </source>
</reference>
<keyword evidence="2" id="KW-1185">Reference proteome</keyword>
<sequence length="109" mass="12441">MKAANFTHNEESETSSENQPNINNTAELTFSDEQISYLHLYQITMLETLLVLELLKKATTHLSTSSYPTLGDTQFIFEGIQVCLESFIKDNNFTQSELAESILQKLLEY</sequence>
<dbReference type="EMBL" id="CAJVPU010009642">
    <property type="protein sequence ID" value="CAG8597121.1"/>
    <property type="molecule type" value="Genomic_DNA"/>
</dbReference>
<organism evidence="1 2">
    <name type="scientific">Dentiscutata heterogama</name>
    <dbReference type="NCBI Taxonomy" id="1316150"/>
    <lineage>
        <taxon>Eukaryota</taxon>
        <taxon>Fungi</taxon>
        <taxon>Fungi incertae sedis</taxon>
        <taxon>Mucoromycota</taxon>
        <taxon>Glomeromycotina</taxon>
        <taxon>Glomeromycetes</taxon>
        <taxon>Diversisporales</taxon>
        <taxon>Gigasporaceae</taxon>
        <taxon>Dentiscutata</taxon>
    </lineage>
</organism>
<evidence type="ECO:0000313" key="1">
    <source>
        <dbReference type="EMBL" id="CAG8597121.1"/>
    </source>
</evidence>